<organism evidence="2 3">
    <name type="scientific">Bacillus cereus VD118</name>
    <dbReference type="NCBI Taxonomy" id="1053231"/>
    <lineage>
        <taxon>Bacteria</taxon>
        <taxon>Bacillati</taxon>
        <taxon>Bacillota</taxon>
        <taxon>Bacilli</taxon>
        <taxon>Bacillales</taxon>
        <taxon>Bacillaceae</taxon>
        <taxon>Bacillus</taxon>
        <taxon>Bacillus cereus group</taxon>
    </lineage>
</organism>
<accession>R8QCV5</accession>
<gene>
    <name evidence="2" type="ORF">IIQ_02158</name>
</gene>
<evidence type="ECO:0000256" key="1">
    <source>
        <dbReference type="SAM" id="MobiDB-lite"/>
    </source>
</evidence>
<name>R8QCV5_BACCE</name>
<dbReference type="RefSeq" id="WP_016105463.1">
    <property type="nucleotide sequence ID" value="NZ_KB976798.1"/>
</dbReference>
<comment type="caution">
    <text evidence="2">The sequence shown here is derived from an EMBL/GenBank/DDBJ whole genome shotgun (WGS) entry which is preliminary data.</text>
</comment>
<protein>
    <recommendedName>
        <fullName evidence="4">Polysaccharide lyase</fullName>
    </recommendedName>
</protein>
<dbReference type="Gene3D" id="2.60.120.200">
    <property type="match status" value="1"/>
</dbReference>
<dbReference type="Proteomes" id="UP000014019">
    <property type="component" value="Unassembled WGS sequence"/>
</dbReference>
<dbReference type="AlphaFoldDB" id="R8QCV5"/>
<reference evidence="2 3" key="1">
    <citation type="submission" date="2012-12" db="EMBL/GenBank/DDBJ databases">
        <title>The Genome Sequence of Bacillus cereus VD118.</title>
        <authorList>
            <consortium name="The Broad Institute Genome Sequencing Platform"/>
            <consortium name="The Broad Institute Genome Sequencing Center for Infectious Disease"/>
            <person name="Feldgarden M."/>
            <person name="Van der Auwera G.A."/>
            <person name="Mahillon J."/>
            <person name="Duprez V."/>
            <person name="Timmery S."/>
            <person name="Mattelet C."/>
            <person name="Dierick K."/>
            <person name="Sun M."/>
            <person name="Yu Z."/>
            <person name="Zhu L."/>
            <person name="Hu X."/>
            <person name="Shank E.B."/>
            <person name="Swiecicka I."/>
            <person name="Hansen B.M."/>
            <person name="Andrup L."/>
            <person name="Walker B."/>
            <person name="Young S.K."/>
            <person name="Zeng Q."/>
            <person name="Gargeya S."/>
            <person name="Fitzgerald M."/>
            <person name="Haas B."/>
            <person name="Abouelleil A."/>
            <person name="Alvarado L."/>
            <person name="Arachchi H.M."/>
            <person name="Berlin A.M."/>
            <person name="Chapman S.B."/>
            <person name="Dewar J."/>
            <person name="Goldberg J."/>
            <person name="Griggs A."/>
            <person name="Gujja S."/>
            <person name="Hansen M."/>
            <person name="Howarth C."/>
            <person name="Imamovic A."/>
            <person name="Larimer J."/>
            <person name="McCowan C."/>
            <person name="Murphy C."/>
            <person name="Neiman D."/>
            <person name="Pearson M."/>
            <person name="Priest M."/>
            <person name="Roberts A."/>
            <person name="Saif S."/>
            <person name="Shea T."/>
            <person name="Sisk P."/>
            <person name="Sykes S."/>
            <person name="Wortman J."/>
            <person name="Nusbaum C."/>
            <person name="Birren B."/>
        </authorList>
    </citation>
    <scope>NUCLEOTIDE SEQUENCE [LARGE SCALE GENOMIC DNA]</scope>
    <source>
        <strain evidence="2 3">VD118</strain>
    </source>
</reference>
<sequence>MKKILAISVLSVSLLVGGIVWVDIKKTVTQSGISKKEEKSKFKETNDSIMLEDSFQSGLEKWRIAINDSESRTNLDTDTITQRLHVVDAPDMTGDHKAVQFVVPHSQGQFRSEISQPYEKGFHERWYAARIYIPQDWVFDTECGNDIVMQWHAVLGSEKVERSFPELAIAVQGDKWDIRRAFGPITNIKRDSKTLDELVQKGVWSSWVIHVKWSSGNDGLLQIWKDGKVVWEVQGPNAYATRPRTPYFKTGIYHPQWKPKHGESKPGLVKERKIFIADVKIGNEQATYQDMVTKDDSSKKEKQVSGTSE</sequence>
<dbReference type="Pfam" id="PF14099">
    <property type="entry name" value="Polysacc_lyase"/>
    <property type="match status" value="1"/>
</dbReference>
<feature type="region of interest" description="Disordered" evidence="1">
    <location>
        <begin position="290"/>
        <end position="309"/>
    </location>
</feature>
<dbReference type="PATRIC" id="fig|1053231.3.peg.3408"/>
<dbReference type="HOGENOM" id="CLU_085006_0_0_9"/>
<dbReference type="EMBL" id="AHEZ01000047">
    <property type="protein sequence ID" value="EOP68905.1"/>
    <property type="molecule type" value="Genomic_DNA"/>
</dbReference>
<evidence type="ECO:0000313" key="2">
    <source>
        <dbReference type="EMBL" id="EOP68905.1"/>
    </source>
</evidence>
<evidence type="ECO:0008006" key="4">
    <source>
        <dbReference type="Google" id="ProtNLM"/>
    </source>
</evidence>
<proteinExistence type="predicted"/>
<feature type="compositionally biased region" description="Basic and acidic residues" evidence="1">
    <location>
        <begin position="292"/>
        <end position="303"/>
    </location>
</feature>
<dbReference type="InterPro" id="IPR025975">
    <property type="entry name" value="Polysacc_lyase"/>
</dbReference>
<evidence type="ECO:0000313" key="3">
    <source>
        <dbReference type="Proteomes" id="UP000014019"/>
    </source>
</evidence>